<dbReference type="OrthoDB" id="409395at2759"/>
<proteinExistence type="predicted"/>
<dbReference type="InterPro" id="IPR057373">
    <property type="entry name" value="ZNFX1"/>
</dbReference>
<keyword evidence="1 6" id="KW-0547">Nucleotide-binding</keyword>
<dbReference type="CDD" id="cd06008">
    <property type="entry name" value="NF-X1-zinc-finger"/>
    <property type="match status" value="1"/>
</dbReference>
<feature type="domain" description="DNA2/NAM7 helicase helicase" evidence="3">
    <location>
        <begin position="317"/>
        <end position="693"/>
    </location>
</feature>
<gene>
    <name evidence="6" type="primary">hrr1</name>
    <name evidence="6" type="ORF">LSUE1_G007647</name>
</gene>
<keyword evidence="1 6" id="KW-0378">Hydrolase</keyword>
<dbReference type="GO" id="GO:0031048">
    <property type="term" value="P:regulatory ncRNA-mediated heterochromatin formation"/>
    <property type="evidence" value="ECO:0007669"/>
    <property type="project" value="TreeGrafter"/>
</dbReference>
<organism evidence="6 7">
    <name type="scientific">Lachnellula suecica</name>
    <dbReference type="NCBI Taxonomy" id="602035"/>
    <lineage>
        <taxon>Eukaryota</taxon>
        <taxon>Fungi</taxon>
        <taxon>Dikarya</taxon>
        <taxon>Ascomycota</taxon>
        <taxon>Pezizomycotina</taxon>
        <taxon>Leotiomycetes</taxon>
        <taxon>Helotiales</taxon>
        <taxon>Lachnaceae</taxon>
        <taxon>Lachnellula</taxon>
    </lineage>
</organism>
<feature type="region of interest" description="Disordered" evidence="2">
    <location>
        <begin position="1064"/>
        <end position="1118"/>
    </location>
</feature>
<evidence type="ECO:0000313" key="7">
    <source>
        <dbReference type="Proteomes" id="UP000469558"/>
    </source>
</evidence>
<dbReference type="PANTHER" id="PTHR10887">
    <property type="entry name" value="DNA2/NAM7 HELICASE FAMILY"/>
    <property type="match status" value="1"/>
</dbReference>
<dbReference type="GO" id="GO:0031380">
    <property type="term" value="C:nuclear RNA-directed RNA polymerase complex"/>
    <property type="evidence" value="ECO:0007669"/>
    <property type="project" value="TreeGrafter"/>
</dbReference>
<accession>A0A8T9C1G5</accession>
<evidence type="ECO:0000259" key="4">
    <source>
        <dbReference type="Pfam" id="PF13087"/>
    </source>
</evidence>
<dbReference type="InterPro" id="IPR047187">
    <property type="entry name" value="SF1_C_Upf1"/>
</dbReference>
<evidence type="ECO:0000259" key="5">
    <source>
        <dbReference type="Pfam" id="PF25396"/>
    </source>
</evidence>
<dbReference type="CDD" id="cd18808">
    <property type="entry name" value="SF1_C_Upf1"/>
    <property type="match status" value="1"/>
</dbReference>
<dbReference type="GO" id="GO:0004386">
    <property type="term" value="F:helicase activity"/>
    <property type="evidence" value="ECO:0007669"/>
    <property type="project" value="UniProtKB-KW"/>
</dbReference>
<evidence type="ECO:0000259" key="3">
    <source>
        <dbReference type="Pfam" id="PF13086"/>
    </source>
</evidence>
<feature type="compositionally biased region" description="Polar residues" evidence="2">
    <location>
        <begin position="1227"/>
        <end position="1257"/>
    </location>
</feature>
<keyword evidence="1 6" id="KW-0347">Helicase</keyword>
<dbReference type="PANTHER" id="PTHR10887:SF341">
    <property type="entry name" value="NFX1-TYPE ZINC FINGER-CONTAINING PROTEIN 1"/>
    <property type="match status" value="1"/>
</dbReference>
<dbReference type="InterPro" id="IPR041679">
    <property type="entry name" value="DNA2/NAM7-like_C"/>
</dbReference>
<dbReference type="InterPro" id="IPR045055">
    <property type="entry name" value="DNA2/NAM7-like"/>
</dbReference>
<feature type="region of interest" description="Disordered" evidence="2">
    <location>
        <begin position="1193"/>
        <end position="1273"/>
    </location>
</feature>
<dbReference type="Pfam" id="PF13087">
    <property type="entry name" value="AAA_12"/>
    <property type="match status" value="1"/>
</dbReference>
<feature type="compositionally biased region" description="Polar residues" evidence="2">
    <location>
        <begin position="1106"/>
        <end position="1118"/>
    </location>
</feature>
<dbReference type="EMBL" id="QGMK01001004">
    <property type="protein sequence ID" value="TVY75609.1"/>
    <property type="molecule type" value="Genomic_DNA"/>
</dbReference>
<dbReference type="SUPFAM" id="SSF52540">
    <property type="entry name" value="P-loop containing nucleoside triphosphate hydrolases"/>
    <property type="match status" value="1"/>
</dbReference>
<dbReference type="InterPro" id="IPR041677">
    <property type="entry name" value="DNA2/NAM7_AAA_11"/>
</dbReference>
<dbReference type="Pfam" id="PF25396">
    <property type="entry name" value="ZNFX1"/>
    <property type="match status" value="1"/>
</dbReference>
<sequence length="1383" mass="154018">MVHVHSGPGYEALRDHINKEYQAGNYEEEWRNLPEVPSTSEIWSAKDPVSETRPPPEAWNAYQAEPVYSETLPHNNIEGAWSSKADYLSAHYQIIREDEIAPLRKSVAAFKTHPYMIEDNETHIYTHVTMKGLMLSPLGPAFRVEFSTERAGKQIRWDQSKRLMQGTMIAISSAKDAFRTSCKVGIVAARPLKGVVEHNPPQVDIFWGNHREAVFDPDEEYIIVEARTGFFEASRHMLVALQKLMNESFSLANHIVDLNSNIEAPEYVKAHSVYDLSPLLPPEETSKETSNGATLEESLQNVDILHEIPDIPESGMDPSQLLAFRNMMNQKIAIIQGPPGTGKTFVSVAALKVMLANLQPGDPPIIVAAQTNHALDQLLNHVLKFEPEILRLGGRCDKSNVAILKRTLYELKRANVNKVTNMFVGLKAGRVLMDEHVNSITEVLQPLLTHRMVTPETFLEWGVISQAHYDSLSEEGWAGEESTKDLVGLEGWLPPDQLVPIVRTPPNDTTLEMEEGEIEQEIISALDQETRGQESEVDKDGLTGIYVPFGRTHTGRYSGIPDDDMNKLLRKHKDLHGVPVGKRGDLYRWLLKRLGEKMRRKMKNKLGAYNHACDKVRLTKWSLNAHFIRESGIKLIGCTTTGLSKYRGLIAAVQPRALLIEEAAETKEGTIIAGMIETLQHLILVGDHQQLQANCNVRALEEAPYHMNISMFERLVNNSIGYVMLNKQRRMIPSIRKLLTIEPRPFYQNLTDHKSVLDPANRPSIPGMGGRNVWFFHHNWPEGRNPDSSRYNLDEAQFIAGAFKHLVLNGTEASKITVLTFYNGQRKRIVQELKSTPGLEGVGYFNVFTVDSYQGEENDVILLSLVRSNEQLGIGFLDNKNRLVVALSRARRGFYMFGNAITMTAAEETEHFLGHDPLWDPLIQHLKRQRQFKFDSGFPVTCQRHGKTIEIMEPEDWKLHAGGCDAMCNEVLPCGHLCPLRCHAFPESEVGCQQACTEVLSCGHGCSRYCTQACTCDQCPLEEPLAAESEDLRAADEAREALERFHSSSDVRSDLNYAFRPSTRSIEAAHNGSPERASAGRDRQNGFAPQSRPPLDPVQYPHLPHSHSQPIYSSDPTVPSRIQTTLEHEGVREWNTWDTQKADRKLMEESRRLTQAAPVGIKETYIPATFDANGIRKADAKARVNNVFSAADKQPSVPVQGSRPLNPAAKSFGSAFNPADNEKKPSNENASPFKSSNPSGTTENAPKTTTNVASPSESPKKAGPKKYTKPVFSSYRQSPESIAQMNIKLKADGKKTATPPAQAPQRQANATIANLPPLSPEDFEEDAKMRPALAVRSKTALNTYAGRAETSGAIEPPAPVIVNSGATAAPNSALDDLMDLIDF</sequence>
<evidence type="ECO:0000313" key="6">
    <source>
        <dbReference type="EMBL" id="TVY75609.1"/>
    </source>
</evidence>
<name>A0A8T9C1G5_9HELO</name>
<feature type="domain" description="ZNFX1" evidence="5">
    <location>
        <begin position="119"/>
        <end position="227"/>
    </location>
</feature>
<protein>
    <submittedName>
        <fullName evidence="6">Helicase required for RNAi-mediated heterochromatin assembly</fullName>
    </submittedName>
</protein>
<dbReference type="Pfam" id="PF13086">
    <property type="entry name" value="AAA_11"/>
    <property type="match status" value="1"/>
</dbReference>
<dbReference type="Proteomes" id="UP000469558">
    <property type="component" value="Unassembled WGS sequence"/>
</dbReference>
<feature type="domain" description="DNA2/NAM7 helicase-like C-terminal" evidence="4">
    <location>
        <begin position="708"/>
        <end position="900"/>
    </location>
</feature>
<keyword evidence="7" id="KW-1185">Reference proteome</keyword>
<keyword evidence="1 6" id="KW-0067">ATP-binding</keyword>
<comment type="caution">
    <text evidence="6">The sequence shown here is derived from an EMBL/GenBank/DDBJ whole genome shotgun (WGS) entry which is preliminary data.</text>
</comment>
<dbReference type="InterPro" id="IPR027417">
    <property type="entry name" value="P-loop_NTPase"/>
</dbReference>
<reference evidence="6 7" key="1">
    <citation type="submission" date="2018-05" db="EMBL/GenBank/DDBJ databases">
        <title>Genome sequencing and assembly of the regulated plant pathogen Lachnellula willkommii and related sister species for the development of diagnostic species identification markers.</title>
        <authorList>
            <person name="Giroux E."/>
            <person name="Bilodeau G."/>
        </authorList>
    </citation>
    <scope>NUCLEOTIDE SEQUENCE [LARGE SCALE GENOMIC DNA]</scope>
    <source>
        <strain evidence="6 7">CBS 268.59</strain>
    </source>
</reference>
<evidence type="ECO:0000256" key="1">
    <source>
        <dbReference type="ARBA" id="ARBA00022806"/>
    </source>
</evidence>
<dbReference type="Gene3D" id="3.40.50.300">
    <property type="entry name" value="P-loop containing nucleotide triphosphate hydrolases"/>
    <property type="match status" value="3"/>
</dbReference>
<evidence type="ECO:0000256" key="2">
    <source>
        <dbReference type="SAM" id="MobiDB-lite"/>
    </source>
</evidence>